<keyword evidence="5" id="KW-1185">Reference proteome</keyword>
<feature type="region of interest" description="Disordered" evidence="1">
    <location>
        <begin position="583"/>
        <end position="653"/>
    </location>
</feature>
<feature type="compositionally biased region" description="Polar residues" evidence="1">
    <location>
        <begin position="583"/>
        <end position="595"/>
    </location>
</feature>
<feature type="region of interest" description="Disordered" evidence="1">
    <location>
        <begin position="322"/>
        <end position="369"/>
    </location>
</feature>
<evidence type="ECO:0000313" key="4">
    <source>
        <dbReference type="Proteomes" id="UP000012065"/>
    </source>
</evidence>
<accession>M5CEK7</accession>
<feature type="compositionally biased region" description="Polar residues" evidence="1">
    <location>
        <begin position="330"/>
        <end position="347"/>
    </location>
</feature>
<feature type="region of interest" description="Disordered" evidence="1">
    <location>
        <begin position="669"/>
        <end position="777"/>
    </location>
</feature>
<organism evidence="2 4">
    <name type="scientific">Thanatephorus cucumeris (strain AG1-IB / isolate 7/3/14)</name>
    <name type="common">Lettuce bottom rot fungus</name>
    <name type="synonym">Rhizoctonia solani</name>
    <dbReference type="NCBI Taxonomy" id="1108050"/>
    <lineage>
        <taxon>Eukaryota</taxon>
        <taxon>Fungi</taxon>
        <taxon>Dikarya</taxon>
        <taxon>Basidiomycota</taxon>
        <taxon>Agaricomycotina</taxon>
        <taxon>Agaricomycetes</taxon>
        <taxon>Cantharellales</taxon>
        <taxon>Ceratobasidiaceae</taxon>
        <taxon>Rhizoctonia</taxon>
        <taxon>Rhizoctonia solani AG-1</taxon>
    </lineage>
</organism>
<dbReference type="HOGENOM" id="CLU_360231_0_0_1"/>
<feature type="compositionally biased region" description="Basic and acidic residues" evidence="1">
    <location>
        <begin position="734"/>
        <end position="748"/>
    </location>
</feature>
<dbReference type="Proteomes" id="UP000012065">
    <property type="component" value="Unassembled WGS sequence"/>
</dbReference>
<reference evidence="3 5" key="3">
    <citation type="submission" date="2014-11" db="EMBL/GenBank/DDBJ databases">
        <authorList>
            <person name="Wibberg Daniel"/>
        </authorList>
    </citation>
    <scope>NUCLEOTIDE SEQUENCE [LARGE SCALE GENOMIC DNA]</scope>
    <source>
        <strain evidence="3">Rhizoctonia solani AG1-IB 7/3/14</strain>
    </source>
</reference>
<evidence type="ECO:0000313" key="2">
    <source>
        <dbReference type="EMBL" id="CCO37610.1"/>
    </source>
</evidence>
<reference evidence="2 4" key="2">
    <citation type="journal article" date="2013" name="J. Biotechnol.">
        <title>Establishment and interpretation of the genome sequence of the phytopathogenic fungus Rhizoctonia solani AG1-IB isolate 7/3/14.</title>
        <authorList>
            <person name="Wibberg D.W."/>
            <person name="Jelonek L.J."/>
            <person name="Rupp O.R."/>
            <person name="Hennig M.H."/>
            <person name="Eikmeyer F.E."/>
            <person name="Goesmann A.G."/>
            <person name="Hartmann A.H."/>
            <person name="Borriss R.B."/>
            <person name="Grosch R.G."/>
            <person name="Puehler A.P."/>
            <person name="Schlueter A.S."/>
        </authorList>
    </citation>
    <scope>NUCLEOTIDE SEQUENCE [LARGE SCALE GENOMIC DNA]</scope>
    <source>
        <strain evidence="4">AG1-IB / isolate 7/3/14</strain>
        <strain evidence="2">Isolate 7/3/14</strain>
    </source>
</reference>
<dbReference type="AlphaFoldDB" id="M5CEK7"/>
<feature type="compositionally biased region" description="Basic residues" evidence="1">
    <location>
        <begin position="751"/>
        <end position="766"/>
    </location>
</feature>
<feature type="compositionally biased region" description="Polar residues" evidence="1">
    <location>
        <begin position="461"/>
        <end position="477"/>
    </location>
</feature>
<dbReference type="Proteomes" id="UP000059188">
    <property type="component" value="Unassembled WGS sequence"/>
</dbReference>
<feature type="region of interest" description="Disordered" evidence="1">
    <location>
        <begin position="198"/>
        <end position="229"/>
    </location>
</feature>
<dbReference type="OrthoDB" id="3265688at2759"/>
<protein>
    <submittedName>
        <fullName evidence="2">Uncharacterized protein</fullName>
    </submittedName>
</protein>
<feature type="compositionally biased region" description="Polar residues" evidence="1">
    <location>
        <begin position="385"/>
        <end position="398"/>
    </location>
</feature>
<dbReference type="EMBL" id="CAOJ01017340">
    <property type="protein sequence ID" value="CCO37610.1"/>
    <property type="molecule type" value="Genomic_DNA"/>
</dbReference>
<feature type="compositionally biased region" description="Basic residues" evidence="1">
    <location>
        <begin position="215"/>
        <end position="227"/>
    </location>
</feature>
<sequence>MPPSSSLNSRLARAVTIRPSTLLRNSVVPAATLAVSVPVPVPVQAPAPAPAANVRVVNPTDAGYSLNVNKQDNQRVLLPNREPFNLLIGPRPTGTPGREDFDLMAVLGLDTYQYRLCLTTMRNIAYSCGVDSTRSITYQEDQNLYESYIRFINTFPEFREFPDQFWAPQAIMYVTLKSSSESWRRNNPELAAARAAARARDKEVSKATTRERKTARPRGRPKRKGVAKGKETFIAAQTIAVSHTNPNPVDTYTAAEDLSNMSIMEQDVAAGLANMSLDCDLANLNDDDHDLATNQPFFDSGADPAAGPSNVQPGVSTPFNAMSTPHAPIRTNNGSFNLPARSHSSAHSVADRHTPGGSSHALDRARIPPSSIGFVRRTHEDFPTSLNGTTVLANTSPNHAPHANAESSRALRTTRVADGTGPYDPVSRPPPIPHSSRPSSVYSTSFVPPAGSDSCSPPAPNNSYNNGSARRSANPDRSTLDFGQRTYADRASDVPVPSIHQGLSQSPVFNFASAYSHQDDRVGTTPSLDSTAPWSGDAILSATNHYTTLPLAHAPVLDVHHTDAVSGSNSIYQQVPVHVVNPFTSAQNPSSTQKATRPLPRPRIPESILSLSSGNPTDDPGASTASKDRSRAPPQPSQRPSTRLNPANKHGASVDISDEEISDALSATASNYPLESDGETVPQTRATRTTSKGKRNQPALEDNEAPEDEVTNTARGKSRGGGQSRGTRGRGRSGRVDRGHDRSDEGVVRGRGGRGGRVRGRARGHGRAQEESDAVDS</sequence>
<reference evidence="2" key="1">
    <citation type="submission" date="2012-10" db="EMBL/GenBank/DDBJ databases">
        <authorList>
            <person name="Jelonek L."/>
        </authorList>
    </citation>
    <scope>NUCLEOTIDE SEQUENCE</scope>
    <source>
        <strain evidence="2">Isolate 7/3/14</strain>
    </source>
</reference>
<evidence type="ECO:0000313" key="5">
    <source>
        <dbReference type="Proteomes" id="UP000059188"/>
    </source>
</evidence>
<name>M5CEK7_THACB</name>
<evidence type="ECO:0000313" key="3">
    <source>
        <dbReference type="EMBL" id="CEL53390.1"/>
    </source>
</evidence>
<dbReference type="EMBL" id="LN679220">
    <property type="protein sequence ID" value="CEL53390.1"/>
    <property type="molecule type" value="Genomic_DNA"/>
</dbReference>
<proteinExistence type="predicted"/>
<gene>
    <name evidence="2" type="ORF">BN14_11767</name>
    <name evidence="3" type="ORF">RSOLAG1IB_11322</name>
</gene>
<feature type="region of interest" description="Disordered" evidence="1">
    <location>
        <begin position="385"/>
        <end position="481"/>
    </location>
</feature>
<feature type="compositionally biased region" description="Polar residues" evidence="1">
    <location>
        <begin position="681"/>
        <end position="690"/>
    </location>
</feature>
<feature type="compositionally biased region" description="Acidic residues" evidence="1">
    <location>
        <begin position="701"/>
        <end position="710"/>
    </location>
</feature>
<feature type="compositionally biased region" description="Basic and acidic residues" evidence="1">
    <location>
        <begin position="198"/>
        <end position="214"/>
    </location>
</feature>
<evidence type="ECO:0000256" key="1">
    <source>
        <dbReference type="SAM" id="MobiDB-lite"/>
    </source>
</evidence>